<dbReference type="Proteomes" id="UP000295620">
    <property type="component" value="Unassembled WGS sequence"/>
</dbReference>
<feature type="domain" description="DUF6265" evidence="1">
    <location>
        <begin position="27"/>
        <end position="132"/>
    </location>
</feature>
<dbReference type="InterPro" id="IPR046232">
    <property type="entry name" value="DUF6265"/>
</dbReference>
<dbReference type="AlphaFoldDB" id="A0A4R6T0E4"/>
<dbReference type="Pfam" id="PF19780">
    <property type="entry name" value="DUF6265"/>
    <property type="match status" value="1"/>
</dbReference>
<sequence>MKTIGMLFAWMTFHFALQSNGIKELVFFTGTWKVENKESYETWRINDDGSLEGFSYKIKAGEKQVTESLTIKEHKDHILYTAKVPNQNNGQPVDFKWNKAVKDKFSFENEAHDFPKKVQYTKLNDTTLFVSVLGDHDKGFSYKLFKQKPVKSK</sequence>
<reference evidence="2 3" key="1">
    <citation type="submission" date="2019-03" db="EMBL/GenBank/DDBJ databases">
        <title>Genomic Encyclopedia of Archaeal and Bacterial Type Strains, Phase II (KMG-II): from individual species to whole genera.</title>
        <authorList>
            <person name="Goeker M."/>
        </authorList>
    </citation>
    <scope>NUCLEOTIDE SEQUENCE [LARGE SCALE GENOMIC DNA]</scope>
    <source>
        <strain evidence="2 3">DSM 19035</strain>
    </source>
</reference>
<protein>
    <recommendedName>
        <fullName evidence="1">DUF6265 domain-containing protein</fullName>
    </recommendedName>
</protein>
<keyword evidence="3" id="KW-1185">Reference proteome</keyword>
<evidence type="ECO:0000259" key="1">
    <source>
        <dbReference type="Pfam" id="PF19780"/>
    </source>
</evidence>
<gene>
    <name evidence="2" type="ORF">ATK78_0977</name>
</gene>
<accession>A0A4R6T0E4</accession>
<proteinExistence type="predicted"/>
<comment type="caution">
    <text evidence="2">The sequence shown here is derived from an EMBL/GenBank/DDBJ whole genome shotgun (WGS) entry which is preliminary data.</text>
</comment>
<evidence type="ECO:0000313" key="2">
    <source>
        <dbReference type="EMBL" id="TDQ11847.1"/>
    </source>
</evidence>
<dbReference type="OrthoDB" id="5382295at2"/>
<dbReference type="EMBL" id="SNYC01000003">
    <property type="protein sequence ID" value="TDQ11847.1"/>
    <property type="molecule type" value="Genomic_DNA"/>
</dbReference>
<name>A0A4R6T0E4_9SPHI</name>
<evidence type="ECO:0000313" key="3">
    <source>
        <dbReference type="Proteomes" id="UP000295620"/>
    </source>
</evidence>
<dbReference type="RefSeq" id="WP_133574888.1">
    <property type="nucleotide sequence ID" value="NZ_SNYC01000003.1"/>
</dbReference>
<organism evidence="2 3">
    <name type="scientific">Pedobacter metabolipauper</name>
    <dbReference type="NCBI Taxonomy" id="425513"/>
    <lineage>
        <taxon>Bacteria</taxon>
        <taxon>Pseudomonadati</taxon>
        <taxon>Bacteroidota</taxon>
        <taxon>Sphingobacteriia</taxon>
        <taxon>Sphingobacteriales</taxon>
        <taxon>Sphingobacteriaceae</taxon>
        <taxon>Pedobacter</taxon>
    </lineage>
</organism>